<dbReference type="Proteomes" id="UP001589608">
    <property type="component" value="Unassembled WGS sequence"/>
</dbReference>
<evidence type="ECO:0000259" key="4">
    <source>
        <dbReference type="Pfam" id="PF13458"/>
    </source>
</evidence>
<dbReference type="Pfam" id="PF13458">
    <property type="entry name" value="Peripla_BP_6"/>
    <property type="match status" value="1"/>
</dbReference>
<proteinExistence type="inferred from homology"/>
<evidence type="ECO:0000256" key="2">
    <source>
        <dbReference type="ARBA" id="ARBA00022729"/>
    </source>
</evidence>
<dbReference type="PANTHER" id="PTHR30483">
    <property type="entry name" value="LEUCINE-SPECIFIC-BINDING PROTEIN"/>
    <property type="match status" value="1"/>
</dbReference>
<gene>
    <name evidence="5" type="ORF">ACFFTR_08435</name>
</gene>
<evidence type="ECO:0000256" key="1">
    <source>
        <dbReference type="ARBA" id="ARBA00010062"/>
    </source>
</evidence>
<dbReference type="InterPro" id="IPR028081">
    <property type="entry name" value="Leu-bd"/>
</dbReference>
<sequence>MTLRRHQLRTRILAAAAVLALTAAAGCSGSAASGDQQPTGGPLKLGLILPQSGPYKSIGDDIGRGWQFYLDTHGGKLGGHAVEVVTADEAEGKQTAINSAKKLLDKDRVVAIAGTGTADSVESIKTLVTERKVPFVGTGGRPSTLTDLSYIWHTSWLSRETGQAIAQHLRTAVDGTVYVIGPDYVGGHDQIGGFVDAYTGAGGKLANDDGKPAWTPWPATTNFLPYLNKVQTSGAKAVYCFYAGTAAVDFVKQYEQAGLKGKVPLYAAGFLTEGAVLAAQGPAADGVRTVLNYAANVDNAANRSFAPAFQAKYSAAPNIYNVTGYDAALVFDLAIAAAGDTPTSQSINTAIGKLGAIDSPRGSWRFGTAHSPIQPWYLREVQNDGRARANVVVQNLTTLGS</sequence>
<protein>
    <submittedName>
        <fullName evidence="5">ABC transporter substrate-binding protein</fullName>
    </submittedName>
</protein>
<evidence type="ECO:0000256" key="3">
    <source>
        <dbReference type="SAM" id="SignalP"/>
    </source>
</evidence>
<keyword evidence="6" id="KW-1185">Reference proteome</keyword>
<feature type="signal peptide" evidence="3">
    <location>
        <begin position="1"/>
        <end position="25"/>
    </location>
</feature>
<dbReference type="RefSeq" id="WP_223099597.1">
    <property type="nucleotide sequence ID" value="NZ_CP061913.1"/>
</dbReference>
<organism evidence="5 6">
    <name type="scientific">Dactylosporangium vinaceum</name>
    <dbReference type="NCBI Taxonomy" id="53362"/>
    <lineage>
        <taxon>Bacteria</taxon>
        <taxon>Bacillati</taxon>
        <taxon>Actinomycetota</taxon>
        <taxon>Actinomycetes</taxon>
        <taxon>Micromonosporales</taxon>
        <taxon>Micromonosporaceae</taxon>
        <taxon>Dactylosporangium</taxon>
    </lineage>
</organism>
<feature type="domain" description="Leucine-binding protein" evidence="4">
    <location>
        <begin position="42"/>
        <end position="385"/>
    </location>
</feature>
<dbReference type="Gene3D" id="3.40.50.2300">
    <property type="match status" value="2"/>
</dbReference>
<keyword evidence="2 3" id="KW-0732">Signal</keyword>
<evidence type="ECO:0000313" key="6">
    <source>
        <dbReference type="Proteomes" id="UP001589608"/>
    </source>
</evidence>
<accession>A0ABV5M2M0</accession>
<feature type="chain" id="PRO_5046948342" evidence="3">
    <location>
        <begin position="26"/>
        <end position="401"/>
    </location>
</feature>
<dbReference type="SUPFAM" id="SSF53822">
    <property type="entry name" value="Periplasmic binding protein-like I"/>
    <property type="match status" value="1"/>
</dbReference>
<comment type="caution">
    <text evidence="5">The sequence shown here is derived from an EMBL/GenBank/DDBJ whole genome shotgun (WGS) entry which is preliminary data.</text>
</comment>
<reference evidence="5 6" key="1">
    <citation type="submission" date="2024-09" db="EMBL/GenBank/DDBJ databases">
        <authorList>
            <person name="Sun Q."/>
            <person name="Mori K."/>
        </authorList>
    </citation>
    <scope>NUCLEOTIDE SEQUENCE [LARGE SCALE GENOMIC DNA]</scope>
    <source>
        <strain evidence="5 6">JCM 3307</strain>
    </source>
</reference>
<dbReference type="InterPro" id="IPR051010">
    <property type="entry name" value="BCAA_transport"/>
</dbReference>
<evidence type="ECO:0000313" key="5">
    <source>
        <dbReference type="EMBL" id="MFB9443109.1"/>
    </source>
</evidence>
<dbReference type="InterPro" id="IPR028082">
    <property type="entry name" value="Peripla_BP_I"/>
</dbReference>
<name>A0ABV5M2M0_9ACTN</name>
<comment type="similarity">
    <text evidence="1">Belongs to the leucine-binding protein family.</text>
</comment>
<dbReference type="PROSITE" id="PS51257">
    <property type="entry name" value="PROKAR_LIPOPROTEIN"/>
    <property type="match status" value="1"/>
</dbReference>
<dbReference type="CDD" id="cd20014">
    <property type="entry name" value="PBP1_RPA0668_benzoate-like"/>
    <property type="match status" value="1"/>
</dbReference>
<dbReference type="EMBL" id="JBHMCA010000019">
    <property type="protein sequence ID" value="MFB9443109.1"/>
    <property type="molecule type" value="Genomic_DNA"/>
</dbReference>
<dbReference type="PANTHER" id="PTHR30483:SF6">
    <property type="entry name" value="PERIPLASMIC BINDING PROTEIN OF ABC TRANSPORTER FOR NATURAL AMINO ACIDS"/>
    <property type="match status" value="1"/>
</dbReference>